<evidence type="ECO:0000313" key="14">
    <source>
        <dbReference type="EMBL" id="CAC9973840.1"/>
    </source>
</evidence>
<dbReference type="GO" id="GO:0015421">
    <property type="term" value="F:ABC-type oligopeptide transporter activity"/>
    <property type="evidence" value="ECO:0007669"/>
    <property type="project" value="TreeGrafter"/>
</dbReference>
<reference evidence="14 15" key="1">
    <citation type="submission" date="2020-06" db="EMBL/GenBank/DDBJ databases">
        <authorList>
            <person name="Criscuolo A."/>
        </authorList>
    </citation>
    <scope>NUCLEOTIDE SEQUENCE [LARGE SCALE GENOMIC DNA]</scope>
    <source>
        <strain evidence="14">PXU-55</strain>
    </source>
</reference>
<dbReference type="Pfam" id="PF00664">
    <property type="entry name" value="ABC_membrane"/>
    <property type="match status" value="1"/>
</dbReference>
<feature type="transmembrane region" description="Helical" evidence="10">
    <location>
        <begin position="312"/>
        <end position="331"/>
    </location>
</feature>
<dbReference type="InterPro" id="IPR003439">
    <property type="entry name" value="ABC_transporter-like_ATP-bd"/>
</dbReference>
<dbReference type="Gene3D" id="3.90.70.10">
    <property type="entry name" value="Cysteine proteinases"/>
    <property type="match status" value="1"/>
</dbReference>
<feature type="transmembrane region" description="Helical" evidence="10">
    <location>
        <begin position="172"/>
        <end position="194"/>
    </location>
</feature>
<keyword evidence="6" id="KW-0378">Hydrolase</keyword>
<dbReference type="InterPro" id="IPR011527">
    <property type="entry name" value="ABC1_TM_dom"/>
</dbReference>
<evidence type="ECO:0000259" key="11">
    <source>
        <dbReference type="PROSITE" id="PS50893"/>
    </source>
</evidence>
<keyword evidence="8 10" id="KW-1133">Transmembrane helix</keyword>
<feature type="transmembrane region" description="Helical" evidence="10">
    <location>
        <begin position="283"/>
        <end position="306"/>
    </location>
</feature>
<keyword evidence="9 10" id="KW-0472">Membrane</keyword>
<dbReference type="GO" id="GO:0005886">
    <property type="term" value="C:plasma membrane"/>
    <property type="evidence" value="ECO:0007669"/>
    <property type="project" value="UniProtKB-SubCell"/>
</dbReference>
<dbReference type="InterPro" id="IPR039421">
    <property type="entry name" value="Type_1_exporter"/>
</dbReference>
<accession>A0A9N8J084</accession>
<dbReference type="PANTHER" id="PTHR43394:SF1">
    <property type="entry name" value="ATP-BINDING CASSETTE SUB-FAMILY B MEMBER 10, MITOCHONDRIAL"/>
    <property type="match status" value="1"/>
</dbReference>
<dbReference type="CDD" id="cd18571">
    <property type="entry name" value="ABC_6TM_peptidase_like"/>
    <property type="match status" value="1"/>
</dbReference>
<dbReference type="Pfam" id="PF00005">
    <property type="entry name" value="ABC_tran"/>
    <property type="match status" value="1"/>
</dbReference>
<dbReference type="EMBL" id="CAIJDE010000034">
    <property type="protein sequence ID" value="CAC9973840.1"/>
    <property type="molecule type" value="Genomic_DNA"/>
</dbReference>
<evidence type="ECO:0000256" key="8">
    <source>
        <dbReference type="ARBA" id="ARBA00022989"/>
    </source>
</evidence>
<evidence type="ECO:0000256" key="5">
    <source>
        <dbReference type="ARBA" id="ARBA00022741"/>
    </source>
</evidence>
<keyword evidence="7" id="KW-0067">ATP-binding</keyword>
<dbReference type="Proteomes" id="UP000533639">
    <property type="component" value="Unassembled WGS sequence"/>
</dbReference>
<evidence type="ECO:0000256" key="10">
    <source>
        <dbReference type="SAM" id="Phobius"/>
    </source>
</evidence>
<dbReference type="PROSITE" id="PS50990">
    <property type="entry name" value="PEPTIDASE_C39"/>
    <property type="match status" value="1"/>
</dbReference>
<feature type="domain" description="ABC transmembrane type-1" evidence="12">
    <location>
        <begin position="178"/>
        <end position="455"/>
    </location>
</feature>
<dbReference type="SUPFAM" id="SSF90123">
    <property type="entry name" value="ABC transporter transmembrane region"/>
    <property type="match status" value="1"/>
</dbReference>
<comment type="caution">
    <text evidence="14">The sequence shown here is derived from an EMBL/GenBank/DDBJ whole genome shotgun (WGS) entry which is preliminary data.</text>
</comment>
<evidence type="ECO:0000256" key="1">
    <source>
        <dbReference type="ARBA" id="ARBA00004651"/>
    </source>
</evidence>
<evidence type="ECO:0000256" key="7">
    <source>
        <dbReference type="ARBA" id="ARBA00022840"/>
    </source>
</evidence>
<evidence type="ECO:0000256" key="4">
    <source>
        <dbReference type="ARBA" id="ARBA00022692"/>
    </source>
</evidence>
<dbReference type="InterPro" id="IPR027417">
    <property type="entry name" value="P-loop_NTPase"/>
</dbReference>
<dbReference type="SMART" id="SM00382">
    <property type="entry name" value="AAA"/>
    <property type="match status" value="1"/>
</dbReference>
<organism evidence="14 15">
    <name type="scientific">Flavobacterium panici</name>
    <dbReference type="NCBI Taxonomy" id="2654843"/>
    <lineage>
        <taxon>Bacteria</taxon>
        <taxon>Pseudomonadati</taxon>
        <taxon>Bacteroidota</taxon>
        <taxon>Flavobacteriia</taxon>
        <taxon>Flavobacteriales</taxon>
        <taxon>Flavobacteriaceae</taxon>
        <taxon>Flavobacterium</taxon>
    </lineage>
</organism>
<evidence type="ECO:0000256" key="2">
    <source>
        <dbReference type="ARBA" id="ARBA00022448"/>
    </source>
</evidence>
<proteinExistence type="predicted"/>
<feature type="transmembrane region" description="Helical" evidence="10">
    <location>
        <begin position="409"/>
        <end position="432"/>
    </location>
</feature>
<dbReference type="RefSeq" id="WP_180857192.1">
    <property type="nucleotide sequence ID" value="NZ_CAIJDE010000034.1"/>
</dbReference>
<dbReference type="Pfam" id="PF03412">
    <property type="entry name" value="Peptidase_C39"/>
    <property type="match status" value="1"/>
</dbReference>
<name>A0A9N8J084_9FLAO</name>
<dbReference type="PANTHER" id="PTHR43394">
    <property type="entry name" value="ATP-DEPENDENT PERMEASE MDL1, MITOCHONDRIAL"/>
    <property type="match status" value="1"/>
</dbReference>
<evidence type="ECO:0000256" key="3">
    <source>
        <dbReference type="ARBA" id="ARBA00022475"/>
    </source>
</evidence>
<dbReference type="InterPro" id="IPR005074">
    <property type="entry name" value="Peptidase_C39"/>
</dbReference>
<evidence type="ECO:0000313" key="15">
    <source>
        <dbReference type="Proteomes" id="UP000533639"/>
    </source>
</evidence>
<dbReference type="AlphaFoldDB" id="A0A9N8J084"/>
<dbReference type="GO" id="GO:0008233">
    <property type="term" value="F:peptidase activity"/>
    <property type="evidence" value="ECO:0007669"/>
    <property type="project" value="InterPro"/>
</dbReference>
<dbReference type="InterPro" id="IPR003593">
    <property type="entry name" value="AAA+_ATPase"/>
</dbReference>
<keyword evidence="4 10" id="KW-0812">Transmembrane</keyword>
<evidence type="ECO:0000256" key="6">
    <source>
        <dbReference type="ARBA" id="ARBA00022801"/>
    </source>
</evidence>
<feature type="domain" description="ABC transporter" evidence="11">
    <location>
        <begin position="489"/>
        <end position="724"/>
    </location>
</feature>
<keyword evidence="5" id="KW-0547">Nucleotide-binding</keyword>
<protein>
    <submittedName>
        <fullName evidence="14">Peptidase domain-containing ABC transporter</fullName>
    </submittedName>
</protein>
<dbReference type="GO" id="GO:0006508">
    <property type="term" value="P:proteolysis"/>
    <property type="evidence" value="ECO:0007669"/>
    <property type="project" value="InterPro"/>
</dbReference>
<dbReference type="Gene3D" id="3.40.50.300">
    <property type="entry name" value="P-loop containing nucleotide triphosphate hydrolases"/>
    <property type="match status" value="1"/>
</dbReference>
<keyword evidence="2" id="KW-0813">Transport</keyword>
<evidence type="ECO:0000259" key="13">
    <source>
        <dbReference type="PROSITE" id="PS50990"/>
    </source>
</evidence>
<keyword evidence="3" id="KW-1003">Cell membrane</keyword>
<dbReference type="PROSITE" id="PS50893">
    <property type="entry name" value="ABC_TRANSPORTER_2"/>
    <property type="match status" value="1"/>
</dbReference>
<dbReference type="SUPFAM" id="SSF52540">
    <property type="entry name" value="P-loop containing nucleoside triphosphate hydrolases"/>
    <property type="match status" value="1"/>
</dbReference>
<sequence>MKKFINYKQADFKDCGPTCLKIIAKHYGKTINIQELRDSSETTREGSNLLFLSDAAEKIGFRTLGVKLNAERLEEAPLPCILHWNKNHYVVLYKIKKGTYYISDPGFGLIEYNKKDFLKFWIGNNADDSTKEGIALLIEATPKFFQSEFDKEDNKGLGFGMLSQYVLRYKSFLIQLSIGLLASSLLQLIFPFLTQSIVDVGIQNQNIHFIYLILFAQLFLFAGRTGLELIRGWILLHLSTRINISLISDFFIKLMNLPISFFDVRMTGDIMQRINDHRRIEKILTTSSLNVLFSVINMFVLGGVLAYFNLKIFLVFFAGSILYFGWITLFLKRREVLDYKRFAEVSQEQSKVMELINGMQEIKLHNAEKQKRWGWEYVQARLFRVSIKGLVLEQTQSIGSSVINELKNIFIIFLSAKLVIDGSITLGMMLAISSIVGSLNGPITQLIEFVRELQDAKISLARLSEIHEKEDETQQEIHQTNDVPYDSNIEIKNLSYRYLGSDIPVLDDLSLVIPANKVTAIVGVSGSGKTTLMKLLLKFYEPEKGEINIGSSQLKNISQKAWRSNIGAVMQEGYIFSDTIANNIAFGVDKVDKERLVYAADVANIKEYISELPLGYNTKIGAEGTGMSTGQKQRLLIARAVYKNPEILFFDEATSALDANNEKEIMRKLDIFFKDKTVIVIAHRLSTVMNADQIVVLQKGKIIEIGSHSSLVEQKGNYFELVKNQLQLGN</sequence>
<gene>
    <name evidence="14" type="ORF">FLAPXU55_01529</name>
</gene>
<dbReference type="GO" id="GO:0016887">
    <property type="term" value="F:ATP hydrolysis activity"/>
    <property type="evidence" value="ECO:0007669"/>
    <property type="project" value="InterPro"/>
</dbReference>
<keyword evidence="15" id="KW-1185">Reference proteome</keyword>
<evidence type="ECO:0000256" key="9">
    <source>
        <dbReference type="ARBA" id="ARBA00023136"/>
    </source>
</evidence>
<dbReference type="Gene3D" id="1.20.1560.10">
    <property type="entry name" value="ABC transporter type 1, transmembrane domain"/>
    <property type="match status" value="1"/>
</dbReference>
<dbReference type="GO" id="GO:0005524">
    <property type="term" value="F:ATP binding"/>
    <property type="evidence" value="ECO:0007669"/>
    <property type="project" value="UniProtKB-KW"/>
</dbReference>
<comment type="subcellular location">
    <subcellularLocation>
        <location evidence="1">Cell membrane</location>
        <topology evidence="1">Multi-pass membrane protein</topology>
    </subcellularLocation>
</comment>
<dbReference type="PROSITE" id="PS50929">
    <property type="entry name" value="ABC_TM1F"/>
    <property type="match status" value="1"/>
</dbReference>
<dbReference type="FunFam" id="3.40.50.300:FF:000221">
    <property type="entry name" value="Multidrug ABC transporter ATP-binding protein"/>
    <property type="match status" value="1"/>
</dbReference>
<evidence type="ECO:0000259" key="12">
    <source>
        <dbReference type="PROSITE" id="PS50929"/>
    </source>
</evidence>
<feature type="transmembrane region" description="Helical" evidence="10">
    <location>
        <begin position="206"/>
        <end position="222"/>
    </location>
</feature>
<dbReference type="InterPro" id="IPR036640">
    <property type="entry name" value="ABC1_TM_sf"/>
</dbReference>
<feature type="domain" description="Peptidase C39" evidence="13">
    <location>
        <begin position="9"/>
        <end position="128"/>
    </location>
</feature>
<dbReference type="CDD" id="cd02418">
    <property type="entry name" value="Peptidase_C39B"/>
    <property type="match status" value="1"/>
</dbReference>